<keyword evidence="7" id="KW-1185">Reference proteome</keyword>
<reference evidence="7" key="1">
    <citation type="journal article" date="2008" name="Nat. Genet.">
        <title>The Pristionchus pacificus genome provides a unique perspective on nematode lifestyle and parasitism.</title>
        <authorList>
            <person name="Dieterich C."/>
            <person name="Clifton S.W."/>
            <person name="Schuster L.N."/>
            <person name="Chinwalla A."/>
            <person name="Delehaunty K."/>
            <person name="Dinkelacker I."/>
            <person name="Fulton L."/>
            <person name="Fulton R."/>
            <person name="Godfrey J."/>
            <person name="Minx P."/>
            <person name="Mitreva M."/>
            <person name="Roeseler W."/>
            <person name="Tian H."/>
            <person name="Witte H."/>
            <person name="Yang S.P."/>
            <person name="Wilson R.K."/>
            <person name="Sommer R.J."/>
        </authorList>
    </citation>
    <scope>NUCLEOTIDE SEQUENCE [LARGE SCALE GENOMIC DNA]</scope>
    <source>
        <strain evidence="7">PS312</strain>
    </source>
</reference>
<evidence type="ECO:0000313" key="6">
    <source>
        <dbReference type="EnsemblMetazoa" id="PPA33006.1"/>
    </source>
</evidence>
<evidence type="ECO:0000256" key="3">
    <source>
        <dbReference type="ARBA" id="ARBA00022692"/>
    </source>
</evidence>
<gene>
    <name evidence="6" type="primary">WBGene00205866</name>
</gene>
<dbReference type="EnsemblMetazoa" id="PPA33006.1">
    <property type="protein sequence ID" value="PPA33006.1"/>
    <property type="gene ID" value="WBGene00205866"/>
</dbReference>
<dbReference type="Proteomes" id="UP000005239">
    <property type="component" value="Unassembled WGS sequence"/>
</dbReference>
<comment type="subcellular location">
    <subcellularLocation>
        <location evidence="1">Membrane</location>
        <topology evidence="1">Multi-pass membrane protein</topology>
    </subcellularLocation>
</comment>
<sequence>MGYYLEERHAFDELLIRFNLSGYSVASWGEKSQFKDFLMRTRVMCLNMIICLISPIVMTSIFIIRRMLVNKIAKSKATDKRQHEFIARALTYQMLLPCGAGVGVVIWLLDLAQIWSSEFTERFIMVMFSVFSLASPLINLTVLTPYRALLPCSRSREKKSTIGPNAPFDFTTAPVNIHLGIIWAIDLSAIAANLFLMLAIVFKTPKKLRSYSVFLINNALIDLTTAIASALGSVRIVNDPFEFSCLIVFLGPCTLVSDNLCRLSTTLQTNLVQHSTIILLLSFAYRLYILNDIIPSSPPPSRARLWLLCASSFLLTLPLTVLADSRQIGYYLEEKEVSEELLIQLNLKGYSVANLQIMQAMYVNAIISLISPIVLTAIFIIRRKLISRIAKLVSHGTINSDMSEIVIIYSVKKPKTTDKRQHELIARNMDWKIYNNTLKALTYQMLLPCAGAIGVVLWLLDISKIWSSEFSERMIMVIEIRHFIHSEWEDGNNNNNNNNKTSLQTLSVFSLTSPLINFIVLPPYRMMLPIFPPKTKPLILKAPFVLIDASLQLLDDALLRSDLLPLQDYT</sequence>
<protein>
    <submittedName>
        <fullName evidence="6">G protein-coupled receptor</fullName>
    </submittedName>
</protein>
<organism evidence="6 7">
    <name type="scientific">Pristionchus pacificus</name>
    <name type="common">Parasitic nematode worm</name>
    <dbReference type="NCBI Taxonomy" id="54126"/>
    <lineage>
        <taxon>Eukaryota</taxon>
        <taxon>Metazoa</taxon>
        <taxon>Ecdysozoa</taxon>
        <taxon>Nematoda</taxon>
        <taxon>Chromadorea</taxon>
        <taxon>Rhabditida</taxon>
        <taxon>Rhabditina</taxon>
        <taxon>Diplogasteromorpha</taxon>
        <taxon>Diplogasteroidea</taxon>
        <taxon>Neodiplogasteridae</taxon>
        <taxon>Pristionchus</taxon>
    </lineage>
</organism>
<dbReference type="OrthoDB" id="5803780at2759"/>
<dbReference type="PANTHER" id="PTHR22945">
    <property type="entry name" value="SERPENTINE RECEPTOR, CLASS D DELTA"/>
    <property type="match status" value="1"/>
</dbReference>
<evidence type="ECO:0000256" key="4">
    <source>
        <dbReference type="ARBA" id="ARBA00022989"/>
    </source>
</evidence>
<keyword evidence="3" id="KW-0812">Transmembrane</keyword>
<name>A0A2A6B3A4_PRIPA</name>
<proteinExistence type="inferred from homology"/>
<keyword evidence="4" id="KW-1133">Transmembrane helix</keyword>
<accession>A0A2A6B3A4</accession>
<dbReference type="PANTHER" id="PTHR22945:SF40">
    <property type="entry name" value="SERPENTINE RECEPTOR, CLASS D (DELTA)-RELATED"/>
    <property type="match status" value="1"/>
</dbReference>
<evidence type="ECO:0000256" key="2">
    <source>
        <dbReference type="ARBA" id="ARBA00009166"/>
    </source>
</evidence>
<comment type="similarity">
    <text evidence="2">Belongs to the nematode receptor-like protein srd family.</text>
</comment>
<evidence type="ECO:0000256" key="5">
    <source>
        <dbReference type="ARBA" id="ARBA00023136"/>
    </source>
</evidence>
<evidence type="ECO:0000313" key="7">
    <source>
        <dbReference type="Proteomes" id="UP000005239"/>
    </source>
</evidence>
<reference evidence="6" key="2">
    <citation type="submission" date="2022-06" db="UniProtKB">
        <authorList>
            <consortium name="EnsemblMetazoa"/>
        </authorList>
    </citation>
    <scope>IDENTIFICATION</scope>
    <source>
        <strain evidence="6">PS312</strain>
    </source>
</reference>
<accession>A0A8R1YPR2</accession>
<keyword evidence="5" id="KW-0472">Membrane</keyword>
<dbReference type="InterPro" id="IPR050920">
    <property type="entry name" value="Nematode_rcpt-like_delta"/>
</dbReference>
<dbReference type="InterPro" id="IPR019421">
    <property type="entry name" value="7TM_GPCR_serpentine_rcpt_Srd"/>
</dbReference>
<dbReference type="GO" id="GO:0016020">
    <property type="term" value="C:membrane"/>
    <property type="evidence" value="ECO:0007669"/>
    <property type="project" value="UniProtKB-SubCell"/>
</dbReference>
<dbReference type="AlphaFoldDB" id="A0A2A6B3A4"/>
<dbReference type="Pfam" id="PF10317">
    <property type="entry name" value="7TM_GPCR_Srd"/>
    <property type="match status" value="2"/>
</dbReference>
<evidence type="ECO:0000256" key="1">
    <source>
        <dbReference type="ARBA" id="ARBA00004141"/>
    </source>
</evidence>